<dbReference type="AlphaFoldDB" id="A0A9P7AVM5"/>
<keyword evidence="4" id="KW-0456">Lyase</keyword>
<dbReference type="Proteomes" id="UP000785200">
    <property type="component" value="Unassembled WGS sequence"/>
</dbReference>
<evidence type="ECO:0000256" key="6">
    <source>
        <dbReference type="ARBA" id="ARBA00032755"/>
    </source>
</evidence>
<dbReference type="GO" id="GO:0009264">
    <property type="term" value="P:deoxyribonucleotide catabolic process"/>
    <property type="evidence" value="ECO:0007669"/>
    <property type="project" value="InterPro"/>
</dbReference>
<dbReference type="Pfam" id="PF01791">
    <property type="entry name" value="DeoC"/>
    <property type="match status" value="1"/>
</dbReference>
<reference evidence="10" key="1">
    <citation type="submission" date="2019-07" db="EMBL/GenBank/DDBJ databases">
        <title>Hyphodiscus hymeniophilus genome sequencing and assembly.</title>
        <authorList>
            <person name="Kramer G."/>
            <person name="Nodwell J."/>
        </authorList>
    </citation>
    <scope>NUCLEOTIDE SEQUENCE</scope>
    <source>
        <strain evidence="10">ATCC 34498</strain>
    </source>
</reference>
<feature type="active site" description="Proton donor/acceptor" evidence="9">
    <location>
        <position position="207"/>
    </location>
</feature>
<dbReference type="GO" id="GO:0004139">
    <property type="term" value="F:deoxyribose-phosphate aldolase activity"/>
    <property type="evidence" value="ECO:0007669"/>
    <property type="project" value="UniProtKB-EC"/>
</dbReference>
<dbReference type="InterPro" id="IPR028581">
    <property type="entry name" value="DeoC_typeI"/>
</dbReference>
<evidence type="ECO:0000313" key="10">
    <source>
        <dbReference type="EMBL" id="KAG0647788.1"/>
    </source>
</evidence>
<dbReference type="PIRSF" id="PIRSF001357">
    <property type="entry name" value="DeoC"/>
    <property type="match status" value="1"/>
</dbReference>
<sequence>MSTHIAFPPSISVSLSDLAKMIDHSLLHPTMTDAEIASGLAIAAKYKVATACVKPYAISQALAALEGTGVAVCPVIGFPAGNSSTKVKVFEATQAAEAGGSEIDMVINIGKALGGDWEYVAAEIQAVNAAVTAKGAILKVIFENDFLGREEMVKLCRICSDIGVAFVKTSTGYGFVKQKSGEYNYKGATLPDLVLMRENSKKEVQIKAAGGVRTLDDLLRVRALGVTRVGATATEAILEEAMKRGIGETKVEVKVLPPQDGGAIQGGY</sequence>
<dbReference type="InterPro" id="IPR011343">
    <property type="entry name" value="DeoC"/>
</dbReference>
<evidence type="ECO:0000256" key="2">
    <source>
        <dbReference type="ARBA" id="ARBA00012515"/>
    </source>
</evidence>
<evidence type="ECO:0000256" key="4">
    <source>
        <dbReference type="ARBA" id="ARBA00023239"/>
    </source>
</evidence>
<dbReference type="GO" id="GO:0005737">
    <property type="term" value="C:cytoplasm"/>
    <property type="evidence" value="ECO:0007669"/>
    <property type="project" value="InterPro"/>
</dbReference>
<dbReference type="GO" id="GO:0016052">
    <property type="term" value="P:carbohydrate catabolic process"/>
    <property type="evidence" value="ECO:0007669"/>
    <property type="project" value="TreeGrafter"/>
</dbReference>
<evidence type="ECO:0000256" key="5">
    <source>
        <dbReference type="ARBA" id="ARBA00023270"/>
    </source>
</evidence>
<dbReference type="PANTHER" id="PTHR10889:SF1">
    <property type="entry name" value="DEOXYRIBOSE-PHOSPHATE ALDOLASE"/>
    <property type="match status" value="1"/>
</dbReference>
<evidence type="ECO:0000256" key="1">
    <source>
        <dbReference type="ARBA" id="ARBA00010936"/>
    </source>
</evidence>
<dbReference type="SMART" id="SM01133">
    <property type="entry name" value="DeoC"/>
    <property type="match status" value="1"/>
</dbReference>
<protein>
    <recommendedName>
        <fullName evidence="2">deoxyribose-phosphate aldolase</fullName>
        <ecNumber evidence="2">4.1.2.4</ecNumber>
    </recommendedName>
    <alternativeName>
        <fullName evidence="6">2-deoxy-D-ribose 5-phosphate aldolase</fullName>
    </alternativeName>
</protein>
<dbReference type="HAMAP" id="MF_00114">
    <property type="entry name" value="DeoC_type1"/>
    <property type="match status" value="1"/>
</dbReference>
<keyword evidence="11" id="KW-1185">Reference proteome</keyword>
<comment type="similarity">
    <text evidence="1">Belongs to the DeoC/FbaB aldolase family. DeoC type 1 subfamily.</text>
</comment>
<proteinExistence type="inferred from homology"/>
<dbReference type="NCBIfam" id="TIGR00126">
    <property type="entry name" value="deoC"/>
    <property type="match status" value="1"/>
</dbReference>
<gene>
    <name evidence="10" type="ORF">D0Z07_6873</name>
</gene>
<dbReference type="EC" id="4.1.2.4" evidence="2"/>
<comment type="catalytic activity">
    <reaction evidence="7">
        <text>2-deoxy-D-ribose 5-phosphate = D-glyceraldehyde 3-phosphate + acetaldehyde</text>
        <dbReference type="Rhea" id="RHEA:12821"/>
        <dbReference type="ChEBI" id="CHEBI:15343"/>
        <dbReference type="ChEBI" id="CHEBI:59776"/>
        <dbReference type="ChEBI" id="CHEBI:62877"/>
        <dbReference type="EC" id="4.1.2.4"/>
    </reaction>
</comment>
<comment type="caution">
    <text evidence="10">The sequence shown here is derived from an EMBL/GenBank/DDBJ whole genome shotgun (WGS) entry which is preliminary data.</text>
</comment>
<dbReference type="SUPFAM" id="SSF51569">
    <property type="entry name" value="Aldolase"/>
    <property type="match status" value="1"/>
</dbReference>
<dbReference type="Gene3D" id="3.20.20.70">
    <property type="entry name" value="Aldolase class I"/>
    <property type="match status" value="1"/>
</dbReference>
<dbReference type="InterPro" id="IPR002915">
    <property type="entry name" value="DeoC/FbaB/LacD_aldolase"/>
</dbReference>
<dbReference type="InterPro" id="IPR013785">
    <property type="entry name" value="Aldolase_TIM"/>
</dbReference>
<accession>A0A9P7AVM5</accession>
<dbReference type="FunFam" id="3.20.20.70:FF:000198">
    <property type="entry name" value="Deoxyribose-phosphate aldolase"/>
    <property type="match status" value="1"/>
</dbReference>
<dbReference type="OrthoDB" id="70823at2759"/>
<evidence type="ECO:0000256" key="3">
    <source>
        <dbReference type="ARBA" id="ARBA00022490"/>
    </source>
</evidence>
<feature type="active site" description="Schiff-base intermediate with acetaldehyde" evidence="9">
    <location>
        <position position="168"/>
    </location>
</feature>
<comment type="function">
    <text evidence="8">Catalyzes a reversible aldol reaction between acetaldehyde and D-glyceraldehyde 3-phosphate to generate 2-deoxy-D-ribose 5-phosphate.</text>
</comment>
<evidence type="ECO:0000256" key="9">
    <source>
        <dbReference type="PIRSR" id="PIRSR001357-50"/>
    </source>
</evidence>
<keyword evidence="3" id="KW-0963">Cytoplasm</keyword>
<evidence type="ECO:0000256" key="7">
    <source>
        <dbReference type="ARBA" id="ARBA00048791"/>
    </source>
</evidence>
<evidence type="ECO:0000256" key="8">
    <source>
        <dbReference type="ARBA" id="ARBA00056337"/>
    </source>
</evidence>
<name>A0A9P7AVM5_9HELO</name>
<dbReference type="CDD" id="cd00959">
    <property type="entry name" value="DeoC"/>
    <property type="match status" value="1"/>
</dbReference>
<organism evidence="10 11">
    <name type="scientific">Hyphodiscus hymeniophilus</name>
    <dbReference type="NCBI Taxonomy" id="353542"/>
    <lineage>
        <taxon>Eukaryota</taxon>
        <taxon>Fungi</taxon>
        <taxon>Dikarya</taxon>
        <taxon>Ascomycota</taxon>
        <taxon>Pezizomycotina</taxon>
        <taxon>Leotiomycetes</taxon>
        <taxon>Helotiales</taxon>
        <taxon>Hyphodiscaceae</taxon>
        <taxon>Hyphodiscus</taxon>
    </lineage>
</organism>
<dbReference type="EMBL" id="VNKQ01000012">
    <property type="protein sequence ID" value="KAG0647788.1"/>
    <property type="molecule type" value="Genomic_DNA"/>
</dbReference>
<dbReference type="PANTHER" id="PTHR10889">
    <property type="entry name" value="DEOXYRIBOSE-PHOSPHATE ALDOLASE"/>
    <property type="match status" value="1"/>
</dbReference>
<keyword evidence="5 9" id="KW-0704">Schiff base</keyword>
<evidence type="ECO:0000313" key="11">
    <source>
        <dbReference type="Proteomes" id="UP000785200"/>
    </source>
</evidence>